<comment type="caution">
    <text evidence="7">Lacks conserved residue(s) required for the propagation of feature annotation.</text>
</comment>
<evidence type="ECO:0000256" key="9">
    <source>
        <dbReference type="RuleBase" id="RU003811"/>
    </source>
</evidence>
<evidence type="ECO:0000256" key="7">
    <source>
        <dbReference type="HAMAP-Rule" id="MF_02090"/>
    </source>
</evidence>
<feature type="binding site" evidence="7">
    <location>
        <position position="173"/>
    </location>
    <ligand>
        <name>L-glutamine</name>
        <dbReference type="ChEBI" id="CHEBI:58359"/>
    </ligand>
</feature>
<feature type="active site" description="Proton acceptor; for glutaminase activity" evidence="7">
    <location>
        <position position="41"/>
    </location>
</feature>
<dbReference type="NCBIfam" id="NF010588">
    <property type="entry name" value="PRK13981.1"/>
    <property type="match status" value="1"/>
</dbReference>
<keyword evidence="5 7" id="KW-0067">ATP-binding</keyword>
<dbReference type="Pfam" id="PF00795">
    <property type="entry name" value="CN_hydrolase"/>
    <property type="match status" value="1"/>
</dbReference>
<feature type="active site" description="Nucleophile; for glutaminase activity" evidence="7">
    <location>
        <position position="144"/>
    </location>
</feature>
<dbReference type="GO" id="GO:0008795">
    <property type="term" value="F:NAD+ synthase activity"/>
    <property type="evidence" value="ECO:0007669"/>
    <property type="project" value="UniProtKB-UniRule"/>
</dbReference>
<accession>A0A833L2D5</accession>
<feature type="binding site" evidence="7">
    <location>
        <position position="356"/>
    </location>
    <ligand>
        <name>deamido-NAD(+)</name>
        <dbReference type="ChEBI" id="CHEBI:58437"/>
        <note>ligand shared between two neighboring subunits</note>
    </ligand>
</feature>
<dbReference type="GO" id="GO:0004359">
    <property type="term" value="F:glutaminase activity"/>
    <property type="evidence" value="ECO:0007669"/>
    <property type="project" value="InterPro"/>
</dbReference>
<dbReference type="EMBL" id="WPAF01000002">
    <property type="protein sequence ID" value="KAF0135087.1"/>
    <property type="molecule type" value="Genomic_DNA"/>
</dbReference>
<evidence type="ECO:0000313" key="11">
    <source>
        <dbReference type="EMBL" id="KAF0135087.1"/>
    </source>
</evidence>
<dbReference type="GO" id="GO:0003952">
    <property type="term" value="F:NAD+ synthase (glutamine-hydrolyzing) activity"/>
    <property type="evidence" value="ECO:0007669"/>
    <property type="project" value="UniProtKB-UniRule"/>
</dbReference>
<dbReference type="SUPFAM" id="SSF52402">
    <property type="entry name" value="Adenine nucleotide alpha hydrolases-like"/>
    <property type="match status" value="1"/>
</dbReference>
<reference evidence="11 12" key="1">
    <citation type="submission" date="2019-12" db="EMBL/GenBank/DDBJ databases">
        <authorList>
            <person name="Wolfe R."/>
            <person name="Danczak R."/>
            <person name="Wilkins M."/>
        </authorList>
    </citation>
    <scope>NUCLEOTIDE SEQUENCE [LARGE SCALE GENOMIC DNA]</scope>
    <source>
        <strain evidence="11">X2_MaxBin.013</strain>
    </source>
</reference>
<name>A0A833L2D5_UNCSA</name>
<dbReference type="AlphaFoldDB" id="A0A833L2D5"/>
<comment type="function">
    <text evidence="7">Catalyzes the ATP-dependent amidation of deamido-NAD to form NAD. Uses L-glutamine as a nitrogen source.</text>
</comment>
<protein>
    <recommendedName>
        <fullName evidence="7 8">Glutamine-dependent NAD(+) synthetase</fullName>
        <ecNumber evidence="7 8">6.3.5.1</ecNumber>
    </recommendedName>
    <alternativeName>
        <fullName evidence="7 8">NAD(+) synthase [glutamine-hydrolyzing]</fullName>
    </alternativeName>
</protein>
<dbReference type="HAMAP" id="MF_02090">
    <property type="entry name" value="NadE_glutamine_dep"/>
    <property type="match status" value="1"/>
</dbReference>
<comment type="caution">
    <text evidence="11">The sequence shown here is derived from an EMBL/GenBank/DDBJ whole genome shotgun (WGS) entry which is preliminary data.</text>
</comment>
<dbReference type="Gene3D" id="3.40.50.620">
    <property type="entry name" value="HUPs"/>
    <property type="match status" value="1"/>
</dbReference>
<evidence type="ECO:0000256" key="6">
    <source>
        <dbReference type="ARBA" id="ARBA00023027"/>
    </source>
</evidence>
<keyword evidence="3 7" id="KW-0436">Ligase</keyword>
<dbReference type="GO" id="GO:0005737">
    <property type="term" value="C:cytoplasm"/>
    <property type="evidence" value="ECO:0007669"/>
    <property type="project" value="InterPro"/>
</dbReference>
<feature type="binding site" evidence="7">
    <location>
        <begin position="273"/>
        <end position="280"/>
    </location>
    <ligand>
        <name>ATP</name>
        <dbReference type="ChEBI" id="CHEBI:30616"/>
    </ligand>
</feature>
<dbReference type="EC" id="6.3.5.1" evidence="7 8"/>
<dbReference type="CDD" id="cd07570">
    <property type="entry name" value="GAT_Gln-NAD-synth"/>
    <property type="match status" value="1"/>
</dbReference>
<dbReference type="NCBIfam" id="TIGR00552">
    <property type="entry name" value="nadE"/>
    <property type="match status" value="1"/>
</dbReference>
<comment type="catalytic activity">
    <reaction evidence="7 8">
        <text>deamido-NAD(+) + L-glutamine + ATP + H2O = L-glutamate + AMP + diphosphate + NAD(+) + H(+)</text>
        <dbReference type="Rhea" id="RHEA:24384"/>
        <dbReference type="ChEBI" id="CHEBI:15377"/>
        <dbReference type="ChEBI" id="CHEBI:15378"/>
        <dbReference type="ChEBI" id="CHEBI:29985"/>
        <dbReference type="ChEBI" id="CHEBI:30616"/>
        <dbReference type="ChEBI" id="CHEBI:33019"/>
        <dbReference type="ChEBI" id="CHEBI:57540"/>
        <dbReference type="ChEBI" id="CHEBI:58359"/>
        <dbReference type="ChEBI" id="CHEBI:58437"/>
        <dbReference type="ChEBI" id="CHEBI:456215"/>
        <dbReference type="EC" id="6.3.5.1"/>
    </reaction>
</comment>
<dbReference type="PIRSF" id="PIRSF006630">
    <property type="entry name" value="NADS_GAT"/>
    <property type="match status" value="1"/>
</dbReference>
<feature type="binding site" evidence="7">
    <location>
        <position position="380"/>
    </location>
    <ligand>
        <name>ATP</name>
        <dbReference type="ChEBI" id="CHEBI:30616"/>
    </ligand>
</feature>
<evidence type="ECO:0000256" key="3">
    <source>
        <dbReference type="ARBA" id="ARBA00022598"/>
    </source>
</evidence>
<dbReference type="FunFam" id="3.40.50.620:FF:000106">
    <property type="entry name" value="Glutamine-dependent NAD(+) synthetase"/>
    <property type="match status" value="1"/>
</dbReference>
<dbReference type="InterPro" id="IPR014729">
    <property type="entry name" value="Rossmann-like_a/b/a_fold"/>
</dbReference>
<comment type="pathway">
    <text evidence="1 7 8">Cofactor biosynthesis; NAD(+) biosynthesis; NAD(+) from deamido-NAD(+) (L-Gln route): step 1/1.</text>
</comment>
<dbReference type="PROSITE" id="PS50263">
    <property type="entry name" value="CN_HYDROLASE"/>
    <property type="match status" value="1"/>
</dbReference>
<comment type="similarity">
    <text evidence="9">Belongs to the NAD synthetase family.</text>
</comment>
<feature type="domain" description="CN hydrolase" evidence="10">
    <location>
        <begin position="1"/>
        <end position="237"/>
    </location>
</feature>
<feature type="binding site" evidence="7">
    <location>
        <position position="167"/>
    </location>
    <ligand>
        <name>L-glutamine</name>
        <dbReference type="ChEBI" id="CHEBI:58359"/>
    </ligand>
</feature>
<keyword evidence="6 7" id="KW-0520">NAD</keyword>
<feature type="active site" description="For glutaminase activity" evidence="7">
    <location>
        <position position="108"/>
    </location>
</feature>
<comment type="similarity">
    <text evidence="2 7 8">In the C-terminal section; belongs to the NAD synthetase family.</text>
</comment>
<evidence type="ECO:0000313" key="12">
    <source>
        <dbReference type="Proteomes" id="UP000488506"/>
    </source>
</evidence>
<feature type="binding site" evidence="7">
    <location>
        <position position="114"/>
    </location>
    <ligand>
        <name>L-glutamine</name>
        <dbReference type="ChEBI" id="CHEBI:58359"/>
    </ligand>
</feature>
<feature type="binding site" evidence="7">
    <location>
        <position position="495"/>
    </location>
    <ligand>
        <name>deamido-NAD(+)</name>
        <dbReference type="ChEBI" id="CHEBI:58437"/>
        <note>ligand shared between two neighboring subunits</note>
    </ligand>
</feature>
<dbReference type="InterPro" id="IPR003010">
    <property type="entry name" value="C-N_Hydrolase"/>
</dbReference>
<evidence type="ECO:0000256" key="1">
    <source>
        <dbReference type="ARBA" id="ARBA00005188"/>
    </source>
</evidence>
<feature type="binding site" evidence="7">
    <location>
        <position position="385"/>
    </location>
    <ligand>
        <name>deamido-NAD(+)</name>
        <dbReference type="ChEBI" id="CHEBI:58437"/>
        <note>ligand shared between two neighboring subunits</note>
    </ligand>
</feature>
<dbReference type="GO" id="GO:0005524">
    <property type="term" value="F:ATP binding"/>
    <property type="evidence" value="ECO:0007669"/>
    <property type="project" value="UniProtKB-UniRule"/>
</dbReference>
<dbReference type="PANTHER" id="PTHR23090:SF9">
    <property type="entry name" value="GLUTAMINE-DEPENDENT NAD(+) SYNTHETASE"/>
    <property type="match status" value="1"/>
</dbReference>
<dbReference type="InterPro" id="IPR036526">
    <property type="entry name" value="C-N_Hydrolase_sf"/>
</dbReference>
<evidence type="ECO:0000256" key="8">
    <source>
        <dbReference type="PIRNR" id="PIRNR006630"/>
    </source>
</evidence>
<organism evidence="11 12">
    <name type="scientific">Candidatus Saganbacteria bacterium</name>
    <dbReference type="NCBI Taxonomy" id="2575572"/>
    <lineage>
        <taxon>Bacteria</taxon>
        <taxon>Bacillati</taxon>
        <taxon>Saganbacteria</taxon>
    </lineage>
</organism>
<dbReference type="InterPro" id="IPR003694">
    <property type="entry name" value="NAD_synthase"/>
</dbReference>
<dbReference type="PANTHER" id="PTHR23090">
    <property type="entry name" value="NH 3 /GLUTAMINE-DEPENDENT NAD + SYNTHETASE"/>
    <property type="match status" value="1"/>
</dbReference>
<dbReference type="Gene3D" id="3.60.110.10">
    <property type="entry name" value="Carbon-nitrogen hydrolase"/>
    <property type="match status" value="1"/>
</dbReference>
<evidence type="ECO:0000259" key="10">
    <source>
        <dbReference type="PROSITE" id="PS50263"/>
    </source>
</evidence>
<evidence type="ECO:0000256" key="4">
    <source>
        <dbReference type="ARBA" id="ARBA00022741"/>
    </source>
</evidence>
<dbReference type="Proteomes" id="UP000488506">
    <property type="component" value="Unassembled WGS sequence"/>
</dbReference>
<dbReference type="InterPro" id="IPR014445">
    <property type="entry name" value="Gln-dep_NAD_synthase"/>
</dbReference>
<gene>
    <name evidence="7" type="primary">nadE</name>
    <name evidence="11" type="ORF">FD145_225</name>
</gene>
<dbReference type="CDD" id="cd00553">
    <property type="entry name" value="NAD_synthase"/>
    <property type="match status" value="1"/>
</dbReference>
<proteinExistence type="inferred from homology"/>
<keyword evidence="4 7" id="KW-0547">Nucleotide-binding</keyword>
<evidence type="ECO:0000256" key="5">
    <source>
        <dbReference type="ARBA" id="ARBA00022840"/>
    </source>
</evidence>
<evidence type="ECO:0000256" key="2">
    <source>
        <dbReference type="ARBA" id="ARBA00007145"/>
    </source>
</evidence>
<sequence>MKIALAQTNPIVGDIFNNTSKIIELTNNAHIQRADIVVFPELAITGYPPEDLLLKPQFVADNIKCLKQIAACAKNIAVYVGFVDKKNKDIYNAGAFIVKGKIIRIYHKMNLPNYSVFDEKRYFKEGKSNAVVAFKGKKIGLGICEDIWVESGKPKNKLDVIINISASPYHTGKVKERKKMLSLRAKSSKASIIYVNMVGGQDELVFDGGSMALNPKGKLIAKANQFIEEMVIVDLEKQENTGWLDENSEIYNALMLGTKDYVEKNKFSDVLIGLSGGIDSALTLAIAADALGADRVHAYFMPSEFSSAQSFNDAKQTAENLGVEFKQIPISEIFAEYLNNLEPHFKGMPQNIAEENLQARIRGTLLMALSNKFNWLVLATGNKSEMSTGYCTLYGDMAGGYAVLKDIPKTLVYKLVEWRNKKSLVIGESIIKRPPTAELKPNQKDQDVLPPYDMLDVVIKEYVEKNRNAKEIANMGFKDVVVQKVISMIDNSEYKRRQAPPGPRITSRAFGKDWRLPITNRY</sequence>
<dbReference type="SUPFAM" id="SSF56317">
    <property type="entry name" value="Carbon-nitrogen hydrolase"/>
    <property type="match status" value="1"/>
</dbReference>
<dbReference type="UniPathway" id="UPA00253">
    <property type="reaction ID" value="UER00334"/>
</dbReference>
<dbReference type="Pfam" id="PF02540">
    <property type="entry name" value="NAD_synthase"/>
    <property type="match status" value="1"/>
</dbReference>
<dbReference type="GO" id="GO:0009435">
    <property type="term" value="P:NAD+ biosynthetic process"/>
    <property type="evidence" value="ECO:0007669"/>
    <property type="project" value="UniProtKB-UniRule"/>
</dbReference>
<dbReference type="InterPro" id="IPR022310">
    <property type="entry name" value="NAD/GMP_synthase"/>
</dbReference>